<feature type="domain" description="STL11/RBM22-like N-terminal" evidence="3">
    <location>
        <begin position="12"/>
        <end position="89"/>
    </location>
</feature>
<evidence type="ECO:0000259" key="3">
    <source>
        <dbReference type="Pfam" id="PF21369"/>
    </source>
</evidence>
<dbReference type="Proteomes" id="UP000717585">
    <property type="component" value="Unassembled WGS sequence"/>
</dbReference>
<feature type="compositionally biased region" description="Basic and acidic residues" evidence="2">
    <location>
        <begin position="175"/>
        <end position="187"/>
    </location>
</feature>
<proteinExistence type="predicted"/>
<comment type="caution">
    <text evidence="4">The sequence shown here is derived from an EMBL/GenBank/DDBJ whole genome shotgun (WGS) entry which is preliminary data.</text>
</comment>
<evidence type="ECO:0000256" key="1">
    <source>
        <dbReference type="ARBA" id="ARBA00022884"/>
    </source>
</evidence>
<evidence type="ECO:0000313" key="4">
    <source>
        <dbReference type="EMBL" id="KAG9392408.1"/>
    </source>
</evidence>
<reference evidence="4" key="1">
    <citation type="submission" date="2021-05" db="EMBL/GenBank/DDBJ databases">
        <title>A free-living protist that lacks canonical eukaryotic 1 DNA replication and segregation systems.</title>
        <authorList>
            <person name="Salas-Leiva D.E."/>
            <person name="Tromer E.C."/>
            <person name="Curtis B.A."/>
            <person name="Jerlstrom-Hultqvist J."/>
            <person name="Kolisko M."/>
            <person name="Yi Z."/>
            <person name="Salas-Leiva J.S."/>
            <person name="Gallot-Lavallee L."/>
            <person name="Kops G.J.P.L."/>
            <person name="Archibald J.M."/>
            <person name="Simpson A.G.B."/>
            <person name="Roger A.J."/>
        </authorList>
    </citation>
    <scope>NUCLEOTIDE SEQUENCE</scope>
    <source>
        <strain evidence="4">BICM</strain>
    </source>
</reference>
<name>A0A8J6E0M1_9EUKA</name>
<keyword evidence="5" id="KW-1185">Reference proteome</keyword>
<organism evidence="4 5">
    <name type="scientific">Carpediemonas membranifera</name>
    <dbReference type="NCBI Taxonomy" id="201153"/>
    <lineage>
        <taxon>Eukaryota</taxon>
        <taxon>Metamonada</taxon>
        <taxon>Carpediemonas-like organisms</taxon>
        <taxon>Carpediemonas</taxon>
    </lineage>
</organism>
<evidence type="ECO:0000313" key="5">
    <source>
        <dbReference type="Proteomes" id="UP000717585"/>
    </source>
</evidence>
<keyword evidence="1" id="KW-0694">RNA-binding</keyword>
<gene>
    <name evidence="4" type="ORF">J8273_5398</name>
</gene>
<dbReference type="Pfam" id="PF21369">
    <property type="entry name" value="STL11_N"/>
    <property type="match status" value="1"/>
</dbReference>
<dbReference type="InterPro" id="IPR048995">
    <property type="entry name" value="STL11/RBM22-like_N"/>
</dbReference>
<protein>
    <submittedName>
        <fullName evidence="4">RecName</fullName>
    </submittedName>
</protein>
<dbReference type="EMBL" id="JAHDYR010000038">
    <property type="protein sequence ID" value="KAG9392408.1"/>
    <property type="molecule type" value="Genomic_DNA"/>
</dbReference>
<accession>A0A8J6E0M1</accession>
<dbReference type="AlphaFoldDB" id="A0A8J6E0M1"/>
<evidence type="ECO:0000256" key="2">
    <source>
        <dbReference type="SAM" id="MobiDB-lite"/>
    </source>
</evidence>
<feature type="region of interest" description="Disordered" evidence="2">
    <location>
        <begin position="155"/>
        <end position="202"/>
    </location>
</feature>
<sequence length="202" mass="21897">MSTEDIDAVDFPKLCKECMGKGHVKAVKTEWGGNCCLCTRPFHSFRVKSAGSTWQTTDICHVCATVHNCCQVCLKDFDLGVSVVLRGQTATSSLGMNKIGRSTIARRYATAVERKKYKEILESKSTTAIQAQVVKMIEGAKPMVAAPVKQAEAVVEASGEKQMPADDTGPAVPVERARKVSRTDKGVTGRAKPKRKQLMAPP</sequence>
<dbReference type="GO" id="GO:0003723">
    <property type="term" value="F:RNA binding"/>
    <property type="evidence" value="ECO:0007669"/>
    <property type="project" value="UniProtKB-KW"/>
</dbReference>
<feature type="compositionally biased region" description="Basic residues" evidence="2">
    <location>
        <begin position="191"/>
        <end position="202"/>
    </location>
</feature>